<dbReference type="Proteomes" id="UP000253919">
    <property type="component" value="Unassembled WGS sequence"/>
</dbReference>
<gene>
    <name evidence="1" type="ORF">AHMF7616_04579</name>
</gene>
<evidence type="ECO:0000313" key="2">
    <source>
        <dbReference type="Proteomes" id="UP000253919"/>
    </source>
</evidence>
<accession>A0A369QUT8</accession>
<evidence type="ECO:0000313" key="1">
    <source>
        <dbReference type="EMBL" id="RDC65948.1"/>
    </source>
</evidence>
<dbReference type="EMBL" id="QASA01000001">
    <property type="protein sequence ID" value="RDC65948.1"/>
    <property type="molecule type" value="Genomic_DNA"/>
</dbReference>
<comment type="caution">
    <text evidence="1">The sequence shown here is derived from an EMBL/GenBank/DDBJ whole genome shotgun (WGS) entry which is preliminary data.</text>
</comment>
<organism evidence="1 2">
    <name type="scientific">Adhaeribacter pallidiroseus</name>
    <dbReference type="NCBI Taxonomy" id="2072847"/>
    <lineage>
        <taxon>Bacteria</taxon>
        <taxon>Pseudomonadati</taxon>
        <taxon>Bacteroidota</taxon>
        <taxon>Cytophagia</taxon>
        <taxon>Cytophagales</taxon>
        <taxon>Hymenobacteraceae</taxon>
        <taxon>Adhaeribacter</taxon>
    </lineage>
</organism>
<sequence length="29" mass="3323">MLQNLLSLLLILVLLASYQKEEDGECLFI</sequence>
<dbReference type="AlphaFoldDB" id="A0A369QUT8"/>
<keyword evidence="2" id="KW-1185">Reference proteome</keyword>
<protein>
    <submittedName>
        <fullName evidence="1">Uncharacterized protein</fullName>
    </submittedName>
</protein>
<proteinExistence type="predicted"/>
<reference evidence="1 2" key="1">
    <citation type="submission" date="2018-04" db="EMBL/GenBank/DDBJ databases">
        <title>Adhaeribacter sp. HMF7616 genome sequencing and assembly.</title>
        <authorList>
            <person name="Kang H."/>
            <person name="Kang J."/>
            <person name="Cha I."/>
            <person name="Kim H."/>
            <person name="Joh K."/>
        </authorList>
    </citation>
    <scope>NUCLEOTIDE SEQUENCE [LARGE SCALE GENOMIC DNA]</scope>
    <source>
        <strain evidence="1 2">HMF7616</strain>
    </source>
</reference>
<name>A0A369QUT8_9BACT</name>